<dbReference type="AlphaFoldDB" id="A0A0S4N653"/>
<dbReference type="GO" id="GO:0000160">
    <property type="term" value="P:phosphorelay signal transduction system"/>
    <property type="evidence" value="ECO:0007669"/>
    <property type="project" value="InterPro"/>
</dbReference>
<organism evidence="4 5">
    <name type="scientific">Candidatus Thermokryptus mobilis</name>
    <dbReference type="NCBI Taxonomy" id="1643428"/>
    <lineage>
        <taxon>Bacteria</taxon>
        <taxon>Pseudomonadati</taxon>
        <taxon>Candidatus Kryptoniota</taxon>
        <taxon>Candidatus Thermokryptus</taxon>
    </lineage>
</organism>
<evidence type="ECO:0000256" key="1">
    <source>
        <dbReference type="ARBA" id="ARBA00022553"/>
    </source>
</evidence>
<reference evidence="5" key="1">
    <citation type="submission" date="2015-11" db="EMBL/GenBank/DDBJ databases">
        <authorList>
            <person name="Varghese N."/>
        </authorList>
    </citation>
    <scope>NUCLEOTIDE SEQUENCE [LARGE SCALE GENOMIC DNA]</scope>
</reference>
<accession>A0A0S4N653</accession>
<dbReference type="PANTHER" id="PTHR44591:SF25">
    <property type="entry name" value="CHEMOTAXIS TWO-COMPONENT RESPONSE REGULATOR"/>
    <property type="match status" value="1"/>
</dbReference>
<dbReference type="PROSITE" id="PS50110">
    <property type="entry name" value="RESPONSE_REGULATORY"/>
    <property type="match status" value="1"/>
</dbReference>
<protein>
    <submittedName>
        <fullName evidence="4">Two-component system, chemotaxis family, response regulator CheY</fullName>
    </submittedName>
</protein>
<dbReference type="InterPro" id="IPR050595">
    <property type="entry name" value="Bact_response_regulator"/>
</dbReference>
<dbReference type="Proteomes" id="UP000320623">
    <property type="component" value="Unassembled WGS sequence"/>
</dbReference>
<keyword evidence="1 2" id="KW-0597">Phosphoprotein</keyword>
<evidence type="ECO:0000259" key="3">
    <source>
        <dbReference type="PROSITE" id="PS50110"/>
    </source>
</evidence>
<dbReference type="SUPFAM" id="SSF52172">
    <property type="entry name" value="CheY-like"/>
    <property type="match status" value="1"/>
</dbReference>
<dbReference type="EMBL" id="FAOO01000010">
    <property type="protein sequence ID" value="CUU06400.1"/>
    <property type="molecule type" value="Genomic_DNA"/>
</dbReference>
<dbReference type="STRING" id="1643428.GCA_001442855_01469"/>
<dbReference type="RefSeq" id="WP_181180304.1">
    <property type="nucleotide sequence ID" value="NZ_FAOO01000010.1"/>
</dbReference>
<dbReference type="PANTHER" id="PTHR44591">
    <property type="entry name" value="STRESS RESPONSE REGULATOR PROTEIN 1"/>
    <property type="match status" value="1"/>
</dbReference>
<dbReference type="SMART" id="SM00448">
    <property type="entry name" value="REC"/>
    <property type="match status" value="1"/>
</dbReference>
<evidence type="ECO:0000313" key="4">
    <source>
        <dbReference type="EMBL" id="CUU06400.1"/>
    </source>
</evidence>
<sequence length="127" mass="14511">MEEGKIRFLVVDDSPTMRRIVINALKNIGYTDIVEAEDGKDALAKLYSERIDFIITDWNMPNMTGLELTRAVRSDPNFANIPILMVTTRGMKQDVIEALEARVNNYIVKPFTPQVLKEKIEQILKTV</sequence>
<dbReference type="Gene3D" id="3.40.50.2300">
    <property type="match status" value="1"/>
</dbReference>
<evidence type="ECO:0000256" key="2">
    <source>
        <dbReference type="PROSITE-ProRule" id="PRU00169"/>
    </source>
</evidence>
<feature type="domain" description="Response regulatory" evidence="3">
    <location>
        <begin position="7"/>
        <end position="124"/>
    </location>
</feature>
<keyword evidence="5" id="KW-1185">Reference proteome</keyword>
<dbReference type="CDD" id="cd19923">
    <property type="entry name" value="REC_CheY_CheY3"/>
    <property type="match status" value="1"/>
</dbReference>
<feature type="modified residue" description="4-aspartylphosphate" evidence="2">
    <location>
        <position position="57"/>
    </location>
</feature>
<proteinExistence type="predicted"/>
<dbReference type="Pfam" id="PF00072">
    <property type="entry name" value="Response_reg"/>
    <property type="match status" value="1"/>
</dbReference>
<name>A0A0S4N653_9BACT</name>
<dbReference type="InterPro" id="IPR011006">
    <property type="entry name" value="CheY-like_superfamily"/>
</dbReference>
<dbReference type="InterPro" id="IPR001789">
    <property type="entry name" value="Sig_transdc_resp-reg_receiver"/>
</dbReference>
<gene>
    <name evidence="4" type="ORF">JGI1_01502</name>
</gene>
<evidence type="ECO:0000313" key="5">
    <source>
        <dbReference type="Proteomes" id="UP000320623"/>
    </source>
</evidence>